<comment type="similarity">
    <text evidence="2 8">Belongs to the zinc-containing alcohol dehydrogenase family.</text>
</comment>
<evidence type="ECO:0000259" key="9">
    <source>
        <dbReference type="SMART" id="SM00829"/>
    </source>
</evidence>
<gene>
    <name evidence="10" type="ORF">FNT36_17875</name>
</gene>
<dbReference type="FunFam" id="3.40.50.720:FF:000022">
    <property type="entry name" value="Cinnamyl alcohol dehydrogenase"/>
    <property type="match status" value="1"/>
</dbReference>
<dbReference type="InterPro" id="IPR011032">
    <property type="entry name" value="GroES-like_sf"/>
</dbReference>
<dbReference type="EC" id="1.1.1.2" evidence="7"/>
<evidence type="ECO:0000256" key="4">
    <source>
        <dbReference type="ARBA" id="ARBA00022833"/>
    </source>
</evidence>
<dbReference type="Gene3D" id="3.90.180.10">
    <property type="entry name" value="Medium-chain alcohol dehydrogenases, catalytic domain"/>
    <property type="match status" value="1"/>
</dbReference>
<evidence type="ECO:0000256" key="6">
    <source>
        <dbReference type="ARBA" id="ARBA00023002"/>
    </source>
</evidence>
<dbReference type="InterPro" id="IPR013149">
    <property type="entry name" value="ADH-like_C"/>
</dbReference>
<comment type="cofactor">
    <cofactor evidence="1 8">
        <name>Zn(2+)</name>
        <dbReference type="ChEBI" id="CHEBI:29105"/>
    </cofactor>
</comment>
<dbReference type="GO" id="GO:0008270">
    <property type="term" value="F:zinc ion binding"/>
    <property type="evidence" value="ECO:0007669"/>
    <property type="project" value="InterPro"/>
</dbReference>
<dbReference type="InterPro" id="IPR013154">
    <property type="entry name" value="ADH-like_N"/>
</dbReference>
<evidence type="ECO:0000256" key="5">
    <source>
        <dbReference type="ARBA" id="ARBA00022857"/>
    </source>
</evidence>
<evidence type="ECO:0000256" key="7">
    <source>
        <dbReference type="ARBA" id="ARBA00024074"/>
    </source>
</evidence>
<keyword evidence="6" id="KW-0560">Oxidoreductase</keyword>
<dbReference type="OrthoDB" id="3567264at2"/>
<organism evidence="10 11">
    <name type="scientific">Hymenobacter setariae</name>
    <dbReference type="NCBI Taxonomy" id="2594794"/>
    <lineage>
        <taxon>Bacteria</taxon>
        <taxon>Pseudomonadati</taxon>
        <taxon>Bacteroidota</taxon>
        <taxon>Cytophagia</taxon>
        <taxon>Cytophagales</taxon>
        <taxon>Hymenobacteraceae</taxon>
        <taxon>Hymenobacter</taxon>
    </lineage>
</organism>
<dbReference type="PROSITE" id="PS00059">
    <property type="entry name" value="ADH_ZINC"/>
    <property type="match status" value="1"/>
</dbReference>
<evidence type="ECO:0000256" key="8">
    <source>
        <dbReference type="RuleBase" id="RU361277"/>
    </source>
</evidence>
<dbReference type="Pfam" id="PF00107">
    <property type="entry name" value="ADH_zinc_N"/>
    <property type="match status" value="1"/>
</dbReference>
<evidence type="ECO:0000313" key="10">
    <source>
        <dbReference type="EMBL" id="TVT39514.1"/>
    </source>
</evidence>
<feature type="domain" description="Enoyl reductase (ER)" evidence="9">
    <location>
        <begin position="14"/>
        <end position="334"/>
    </location>
</feature>
<dbReference type="SUPFAM" id="SSF51735">
    <property type="entry name" value="NAD(P)-binding Rossmann-fold domains"/>
    <property type="match status" value="1"/>
</dbReference>
<keyword evidence="4 8" id="KW-0862">Zinc</keyword>
<name>A0A558BSM4_9BACT</name>
<dbReference type="InterPro" id="IPR002328">
    <property type="entry name" value="ADH_Zn_CS"/>
</dbReference>
<dbReference type="FunFam" id="3.90.180.10:FF:000018">
    <property type="entry name" value="NAD(P)-dependent alcohol dehydrogenase"/>
    <property type="match status" value="1"/>
</dbReference>
<protein>
    <recommendedName>
        <fullName evidence="7">alcohol dehydrogenase (NADP(+))</fullName>
        <ecNumber evidence="7">1.1.1.2</ecNumber>
    </recommendedName>
</protein>
<dbReference type="SMART" id="SM00829">
    <property type="entry name" value="PKS_ER"/>
    <property type="match status" value="1"/>
</dbReference>
<dbReference type="RefSeq" id="WP_144850454.1">
    <property type="nucleotide sequence ID" value="NZ_VMRJ01000004.1"/>
</dbReference>
<dbReference type="InterPro" id="IPR047109">
    <property type="entry name" value="CAD-like"/>
</dbReference>
<dbReference type="GO" id="GO:0008106">
    <property type="term" value="F:alcohol dehydrogenase (NADP+) activity"/>
    <property type="evidence" value="ECO:0007669"/>
    <property type="project" value="UniProtKB-EC"/>
</dbReference>
<dbReference type="InterPro" id="IPR036291">
    <property type="entry name" value="NAD(P)-bd_dom_sf"/>
</dbReference>
<accession>A0A558BSM4</accession>
<dbReference type="Gene3D" id="3.40.50.720">
    <property type="entry name" value="NAD(P)-binding Rossmann-like Domain"/>
    <property type="match status" value="1"/>
</dbReference>
<keyword evidence="3 8" id="KW-0479">Metal-binding</keyword>
<dbReference type="Proteomes" id="UP000317624">
    <property type="component" value="Unassembled WGS sequence"/>
</dbReference>
<evidence type="ECO:0000256" key="2">
    <source>
        <dbReference type="ARBA" id="ARBA00008072"/>
    </source>
</evidence>
<evidence type="ECO:0000313" key="11">
    <source>
        <dbReference type="Proteomes" id="UP000317624"/>
    </source>
</evidence>
<evidence type="ECO:0000256" key="3">
    <source>
        <dbReference type="ARBA" id="ARBA00022723"/>
    </source>
</evidence>
<dbReference type="AlphaFoldDB" id="A0A558BSM4"/>
<keyword evidence="11" id="KW-1185">Reference proteome</keyword>
<proteinExistence type="inferred from homology"/>
<evidence type="ECO:0000256" key="1">
    <source>
        <dbReference type="ARBA" id="ARBA00001947"/>
    </source>
</evidence>
<comment type="caution">
    <text evidence="10">The sequence shown here is derived from an EMBL/GenBank/DDBJ whole genome shotgun (WGS) entry which is preliminary data.</text>
</comment>
<dbReference type="EMBL" id="VMRJ01000004">
    <property type="protein sequence ID" value="TVT39514.1"/>
    <property type="molecule type" value="Genomic_DNA"/>
</dbReference>
<dbReference type="CDD" id="cd05283">
    <property type="entry name" value="CAD1"/>
    <property type="match status" value="1"/>
</dbReference>
<dbReference type="InterPro" id="IPR020843">
    <property type="entry name" value="ER"/>
</dbReference>
<keyword evidence="5" id="KW-0521">NADP</keyword>
<reference evidence="10 11" key="1">
    <citation type="submission" date="2019-07" db="EMBL/GenBank/DDBJ databases">
        <title>Hymenobacter sp. straun FUR1 Genome sequencing and assembly.</title>
        <authorList>
            <person name="Chhetri G."/>
        </authorList>
    </citation>
    <scope>NUCLEOTIDE SEQUENCE [LARGE SCALE GENOMIC DNA]</scope>
    <source>
        <strain evidence="10 11">Fur1</strain>
    </source>
</reference>
<sequence>MAEVKALAASAAHGQLEPFSYDPGPLGAEEVDIAVEYCGICHSDLSMLDNEWGISAYPFVPGHEAIGRIVGLGDVAAQKGLEIGQRVGVGWSASSCLHCEPCLHGDQQMCTTLQPTIVGRHGAFAQQVRSHWVWAVPIPEGVDPAEAGPLLCGGVTVFAPIMDHVQPTDRVGVFGIGGLGHMAVMFLSKMGCDVTAFTSSPRKIEEAHQLGATRTASSTDKAELKKLARTFDLLLITANVSLDWNDIIAMLKPNGRLHLVGAVLEPIPVSVFPLLLNNQSLGASPTGNRAQIDKMLRFCALHDIKPLTEHFPMSQANAAMDHLRAGKAHYRIVLDNDL</sequence>
<dbReference type="PANTHER" id="PTHR42683">
    <property type="entry name" value="ALDEHYDE REDUCTASE"/>
    <property type="match status" value="1"/>
</dbReference>
<dbReference type="Pfam" id="PF08240">
    <property type="entry name" value="ADH_N"/>
    <property type="match status" value="1"/>
</dbReference>
<dbReference type="SUPFAM" id="SSF50129">
    <property type="entry name" value="GroES-like"/>
    <property type="match status" value="1"/>
</dbReference>